<dbReference type="NCBIfam" id="TIGR00498">
    <property type="entry name" value="lexA"/>
    <property type="match status" value="1"/>
</dbReference>
<dbReference type="Gene3D" id="1.10.10.10">
    <property type="entry name" value="Winged helix-like DNA-binding domain superfamily/Winged helix DNA-binding domain"/>
    <property type="match status" value="1"/>
</dbReference>
<keyword evidence="3 12" id="KW-0235">DNA replication</keyword>
<evidence type="ECO:0000256" key="9">
    <source>
        <dbReference type="ARBA" id="ARBA00023163"/>
    </source>
</evidence>
<dbReference type="SUPFAM" id="SSF51306">
    <property type="entry name" value="LexA/Signal peptidase"/>
    <property type="match status" value="1"/>
</dbReference>
<keyword evidence="17" id="KW-1185">Reference proteome</keyword>
<reference evidence="16 17" key="1">
    <citation type="submission" date="2019-02" db="EMBL/GenBank/DDBJ databases">
        <title>Deep-cultivation of Planctomycetes and their phenomic and genomic characterization uncovers novel biology.</title>
        <authorList>
            <person name="Wiegand S."/>
            <person name="Jogler M."/>
            <person name="Boedeker C."/>
            <person name="Pinto D."/>
            <person name="Vollmers J."/>
            <person name="Rivas-Marin E."/>
            <person name="Kohn T."/>
            <person name="Peeters S.H."/>
            <person name="Heuer A."/>
            <person name="Rast P."/>
            <person name="Oberbeckmann S."/>
            <person name="Bunk B."/>
            <person name="Jeske O."/>
            <person name="Meyerdierks A."/>
            <person name="Storesund J.E."/>
            <person name="Kallscheuer N."/>
            <person name="Luecker S."/>
            <person name="Lage O.M."/>
            <person name="Pohl T."/>
            <person name="Merkel B.J."/>
            <person name="Hornburger P."/>
            <person name="Mueller R.-W."/>
            <person name="Bruemmer F."/>
            <person name="Labrenz M."/>
            <person name="Spormann A.M."/>
            <person name="Op den Camp H."/>
            <person name="Overmann J."/>
            <person name="Amann R."/>
            <person name="Jetten M.S.M."/>
            <person name="Mascher T."/>
            <person name="Medema M.H."/>
            <person name="Devos D.P."/>
            <person name="Kaster A.-K."/>
            <person name="Ovreas L."/>
            <person name="Rohde M."/>
            <person name="Galperin M.Y."/>
            <person name="Jogler C."/>
        </authorList>
    </citation>
    <scope>NUCLEOTIDE SEQUENCE [LARGE SCALE GENOMIC DNA]</scope>
    <source>
        <strain evidence="16 17">I41</strain>
    </source>
</reference>
<evidence type="ECO:0000256" key="3">
    <source>
        <dbReference type="ARBA" id="ARBA00022705"/>
    </source>
</evidence>
<dbReference type="Pfam" id="PF01726">
    <property type="entry name" value="LexA_DNA_bind"/>
    <property type="match status" value="1"/>
</dbReference>
<keyword evidence="8 12" id="KW-0238">DNA-binding</keyword>
<evidence type="ECO:0000256" key="4">
    <source>
        <dbReference type="ARBA" id="ARBA00022763"/>
    </source>
</evidence>
<evidence type="ECO:0000259" key="14">
    <source>
        <dbReference type="Pfam" id="PF00717"/>
    </source>
</evidence>
<dbReference type="GO" id="GO:0045892">
    <property type="term" value="P:negative regulation of DNA-templated transcription"/>
    <property type="evidence" value="ECO:0007669"/>
    <property type="project" value="UniProtKB-UniRule"/>
</dbReference>
<comment type="similarity">
    <text evidence="1 12 13">Belongs to the peptidase S24 family.</text>
</comment>
<feature type="active site" description="For autocatalytic cleavage activity" evidence="12">
    <location>
        <position position="121"/>
    </location>
</feature>
<evidence type="ECO:0000256" key="1">
    <source>
        <dbReference type="ARBA" id="ARBA00007484"/>
    </source>
</evidence>
<dbReference type="GO" id="GO:0006508">
    <property type="term" value="P:proteolysis"/>
    <property type="evidence" value="ECO:0007669"/>
    <property type="project" value="InterPro"/>
</dbReference>
<dbReference type="InterPro" id="IPR036286">
    <property type="entry name" value="LexA/Signal_pep-like_sf"/>
</dbReference>
<gene>
    <name evidence="12 16" type="primary">lexA</name>
    <name evidence="16" type="ORF">I41_45370</name>
</gene>
<dbReference type="InterPro" id="IPR036390">
    <property type="entry name" value="WH_DNA-bd_sf"/>
</dbReference>
<dbReference type="KEGG" id="llh:I41_45370"/>
<keyword evidence="6 12" id="KW-0068">Autocatalytic cleavage</keyword>
<dbReference type="PANTHER" id="PTHR33516">
    <property type="entry name" value="LEXA REPRESSOR"/>
    <property type="match status" value="1"/>
</dbReference>
<evidence type="ECO:0000313" key="16">
    <source>
        <dbReference type="EMBL" id="QDT75327.1"/>
    </source>
</evidence>
<dbReference type="Pfam" id="PF00717">
    <property type="entry name" value="Peptidase_S24"/>
    <property type="match status" value="1"/>
</dbReference>
<keyword evidence="9 12" id="KW-0804">Transcription</keyword>
<dbReference type="InterPro" id="IPR006197">
    <property type="entry name" value="Peptidase_S24_LexA"/>
</dbReference>
<evidence type="ECO:0000313" key="17">
    <source>
        <dbReference type="Proteomes" id="UP000317909"/>
    </source>
</evidence>
<protein>
    <recommendedName>
        <fullName evidence="12">LexA repressor</fullName>
        <ecNumber evidence="12">3.4.21.88</ecNumber>
    </recommendedName>
</protein>
<dbReference type="GO" id="GO:0006281">
    <property type="term" value="P:DNA repair"/>
    <property type="evidence" value="ECO:0007669"/>
    <property type="project" value="UniProtKB-UniRule"/>
</dbReference>
<dbReference type="InterPro" id="IPR015927">
    <property type="entry name" value="Peptidase_S24_S26A/B/C"/>
</dbReference>
<keyword evidence="11 12" id="KW-0742">SOS response</keyword>
<evidence type="ECO:0000256" key="12">
    <source>
        <dbReference type="HAMAP-Rule" id="MF_00015"/>
    </source>
</evidence>
<keyword evidence="2 12" id="KW-0678">Repressor</keyword>
<sequence>MSLDQLTTRQREVYDFIKEKIRGRGYGPTVREIGEYFEISSPNGVMCHLKALEKKGIITREPNMSRAIQMTDAGRDEGFPLVGQVAAGNLTEAIEQAERLNLEEFFPAKKNSFALRVKGESMIEAQIADGDIVICRKTKTAHKGDIVVAMTDEGEATLKYWYPEANRIRLQPANSSMKPIYAREVQVLGVVTGVIRKVS</sequence>
<name>A0A517U3Y5_9BACT</name>
<dbReference type="InterPro" id="IPR006199">
    <property type="entry name" value="LexA_DNA-bd_dom"/>
</dbReference>
<dbReference type="CDD" id="cd06529">
    <property type="entry name" value="S24_LexA-like"/>
    <property type="match status" value="1"/>
</dbReference>
<dbReference type="FunFam" id="1.10.10.10:FF:000009">
    <property type="entry name" value="LexA repressor"/>
    <property type="match status" value="1"/>
</dbReference>
<evidence type="ECO:0000256" key="10">
    <source>
        <dbReference type="ARBA" id="ARBA00023204"/>
    </source>
</evidence>
<evidence type="ECO:0000256" key="13">
    <source>
        <dbReference type="RuleBase" id="RU003991"/>
    </source>
</evidence>
<keyword evidence="4 12" id="KW-0227">DNA damage</keyword>
<dbReference type="InterPro" id="IPR036388">
    <property type="entry name" value="WH-like_DNA-bd_sf"/>
</dbReference>
<keyword evidence="7 12" id="KW-0805">Transcription regulation</keyword>
<dbReference type="EMBL" id="CP036339">
    <property type="protein sequence ID" value="QDT75327.1"/>
    <property type="molecule type" value="Genomic_DNA"/>
</dbReference>
<accession>A0A517U3Y5</accession>
<dbReference type="AlphaFoldDB" id="A0A517U3Y5"/>
<organism evidence="16 17">
    <name type="scientific">Lacipirellula limnantheis</name>
    <dbReference type="NCBI Taxonomy" id="2528024"/>
    <lineage>
        <taxon>Bacteria</taxon>
        <taxon>Pseudomonadati</taxon>
        <taxon>Planctomycetota</taxon>
        <taxon>Planctomycetia</taxon>
        <taxon>Pirellulales</taxon>
        <taxon>Lacipirellulaceae</taxon>
        <taxon>Lacipirellula</taxon>
    </lineage>
</organism>
<dbReference type="GO" id="GO:0006260">
    <property type="term" value="P:DNA replication"/>
    <property type="evidence" value="ECO:0007669"/>
    <property type="project" value="UniProtKB-UniRule"/>
</dbReference>
<dbReference type="GO" id="GO:0009432">
    <property type="term" value="P:SOS response"/>
    <property type="evidence" value="ECO:0007669"/>
    <property type="project" value="UniProtKB-UniRule"/>
</dbReference>
<keyword evidence="5 12" id="KW-0378">Hydrolase</keyword>
<dbReference type="GO" id="GO:0003677">
    <property type="term" value="F:DNA binding"/>
    <property type="evidence" value="ECO:0007669"/>
    <property type="project" value="UniProtKB-UniRule"/>
</dbReference>
<comment type="catalytic activity">
    <reaction evidence="12">
        <text>Hydrolysis of Ala-|-Gly bond in repressor LexA.</text>
        <dbReference type="EC" id="3.4.21.88"/>
    </reaction>
</comment>
<evidence type="ECO:0000256" key="5">
    <source>
        <dbReference type="ARBA" id="ARBA00022801"/>
    </source>
</evidence>
<evidence type="ECO:0000256" key="6">
    <source>
        <dbReference type="ARBA" id="ARBA00022813"/>
    </source>
</evidence>
<evidence type="ECO:0000256" key="7">
    <source>
        <dbReference type="ARBA" id="ARBA00023015"/>
    </source>
</evidence>
<dbReference type="InterPro" id="IPR006200">
    <property type="entry name" value="LexA"/>
</dbReference>
<dbReference type="Proteomes" id="UP000317909">
    <property type="component" value="Chromosome"/>
</dbReference>
<feature type="domain" description="LexA repressor DNA-binding" evidence="15">
    <location>
        <begin position="5"/>
        <end position="67"/>
    </location>
</feature>
<proteinExistence type="inferred from homology"/>
<evidence type="ECO:0000256" key="11">
    <source>
        <dbReference type="ARBA" id="ARBA00023236"/>
    </source>
</evidence>
<feature type="DNA-binding region" description="H-T-H motif" evidence="12">
    <location>
        <begin position="30"/>
        <end position="50"/>
    </location>
</feature>
<dbReference type="GO" id="GO:0004252">
    <property type="term" value="F:serine-type endopeptidase activity"/>
    <property type="evidence" value="ECO:0007669"/>
    <property type="project" value="UniProtKB-UniRule"/>
</dbReference>
<dbReference type="RefSeq" id="WP_145434991.1">
    <property type="nucleotide sequence ID" value="NZ_CP036339.1"/>
</dbReference>
<dbReference type="OrthoDB" id="9802364at2"/>
<comment type="function">
    <text evidence="12">Represses a number of genes involved in the response to DNA damage (SOS response), including recA and lexA. In the presence of single-stranded DNA, RecA interacts with LexA causing an autocatalytic cleavage which disrupts the DNA-binding part of LexA, leading to derepression of the SOS regulon and eventually DNA repair.</text>
</comment>
<comment type="subunit">
    <text evidence="12">Homodimer.</text>
</comment>
<dbReference type="Gene3D" id="2.10.109.10">
    <property type="entry name" value="Umud Fragment, subunit A"/>
    <property type="match status" value="1"/>
</dbReference>
<dbReference type="SUPFAM" id="SSF46785">
    <property type="entry name" value="Winged helix' DNA-binding domain"/>
    <property type="match status" value="1"/>
</dbReference>
<dbReference type="HAMAP" id="MF_00015">
    <property type="entry name" value="LexA"/>
    <property type="match status" value="1"/>
</dbReference>
<keyword evidence="10 12" id="KW-0234">DNA repair</keyword>
<feature type="site" description="Cleavage; by autolysis" evidence="12">
    <location>
        <begin position="87"/>
        <end position="88"/>
    </location>
</feature>
<evidence type="ECO:0000256" key="8">
    <source>
        <dbReference type="ARBA" id="ARBA00023125"/>
    </source>
</evidence>
<feature type="active site" description="For autocatalytic cleavage activity" evidence="12">
    <location>
        <position position="159"/>
    </location>
</feature>
<dbReference type="PANTHER" id="PTHR33516:SF2">
    <property type="entry name" value="LEXA REPRESSOR-RELATED"/>
    <property type="match status" value="1"/>
</dbReference>
<dbReference type="InterPro" id="IPR039418">
    <property type="entry name" value="LexA-like"/>
</dbReference>
<evidence type="ECO:0000256" key="2">
    <source>
        <dbReference type="ARBA" id="ARBA00022491"/>
    </source>
</evidence>
<dbReference type="InterPro" id="IPR050077">
    <property type="entry name" value="LexA_repressor"/>
</dbReference>
<evidence type="ECO:0000259" key="15">
    <source>
        <dbReference type="Pfam" id="PF01726"/>
    </source>
</evidence>
<feature type="domain" description="Peptidase S24/S26A/S26B/S26C" evidence="14">
    <location>
        <begin position="80"/>
        <end position="191"/>
    </location>
</feature>
<dbReference type="EC" id="3.4.21.88" evidence="12"/>
<dbReference type="PRINTS" id="PR00726">
    <property type="entry name" value="LEXASERPTASE"/>
</dbReference>